<name>A0A814AAL8_9BILA</name>
<accession>A0A814AAL8</accession>
<evidence type="ECO:0000313" key="2">
    <source>
        <dbReference type="EMBL" id="CAF1374759.1"/>
    </source>
</evidence>
<evidence type="ECO:0000313" key="4">
    <source>
        <dbReference type="Proteomes" id="UP000663877"/>
    </source>
</evidence>
<sequence>MNQIDCQYTSIVHDLIDNDIVYLKNVRRSSFSTLIKQIRSKGQHNVIIAKDGSIDLIYDGACLHHYDCLLKRKDFLSNLFYKNFQVTRNFPQFMLNAIKTNNDQHLMKILIEMTFLTHSSLVTKLLNELLQQISTKSTTKLNKYQFEIP</sequence>
<reference evidence="1" key="1">
    <citation type="submission" date="2021-02" db="EMBL/GenBank/DDBJ databases">
        <authorList>
            <person name="Nowell W R."/>
        </authorList>
    </citation>
    <scope>NUCLEOTIDE SEQUENCE</scope>
</reference>
<comment type="caution">
    <text evidence="1">The sequence shown here is derived from an EMBL/GenBank/DDBJ whole genome shotgun (WGS) entry which is preliminary data.</text>
</comment>
<protein>
    <submittedName>
        <fullName evidence="1">Uncharacterized protein</fullName>
    </submittedName>
</protein>
<evidence type="ECO:0000313" key="1">
    <source>
        <dbReference type="EMBL" id="CAF0911421.1"/>
    </source>
</evidence>
<keyword evidence="3" id="KW-1185">Reference proteome</keyword>
<dbReference type="Proteomes" id="UP000663832">
    <property type="component" value="Unassembled WGS sequence"/>
</dbReference>
<dbReference type="EMBL" id="CAJNOM010000342">
    <property type="protein sequence ID" value="CAF1374759.1"/>
    <property type="molecule type" value="Genomic_DNA"/>
</dbReference>
<organism evidence="1 4">
    <name type="scientific">Adineta steineri</name>
    <dbReference type="NCBI Taxonomy" id="433720"/>
    <lineage>
        <taxon>Eukaryota</taxon>
        <taxon>Metazoa</taxon>
        <taxon>Spiralia</taxon>
        <taxon>Gnathifera</taxon>
        <taxon>Rotifera</taxon>
        <taxon>Eurotatoria</taxon>
        <taxon>Bdelloidea</taxon>
        <taxon>Adinetida</taxon>
        <taxon>Adinetidae</taxon>
        <taxon>Adineta</taxon>
    </lineage>
</organism>
<gene>
    <name evidence="1" type="ORF">BJG266_LOCUS11019</name>
    <name evidence="2" type="ORF">QVE165_LOCUS35310</name>
</gene>
<dbReference type="Proteomes" id="UP000663877">
    <property type="component" value="Unassembled WGS sequence"/>
</dbReference>
<dbReference type="AlphaFoldDB" id="A0A814AAL8"/>
<proteinExistence type="predicted"/>
<evidence type="ECO:0000313" key="3">
    <source>
        <dbReference type="Proteomes" id="UP000663832"/>
    </source>
</evidence>
<dbReference type="EMBL" id="CAJNOI010000040">
    <property type="protein sequence ID" value="CAF0911421.1"/>
    <property type="molecule type" value="Genomic_DNA"/>
</dbReference>